<dbReference type="Pfam" id="PF01593">
    <property type="entry name" value="Amino_oxidase"/>
    <property type="match status" value="1"/>
</dbReference>
<dbReference type="PANTHER" id="PTHR43734">
    <property type="entry name" value="PHYTOENE DESATURASE"/>
    <property type="match status" value="1"/>
</dbReference>
<evidence type="ECO:0000259" key="1">
    <source>
        <dbReference type="Pfam" id="PF01593"/>
    </source>
</evidence>
<feature type="domain" description="Amine oxidase" evidence="1">
    <location>
        <begin position="13"/>
        <end position="153"/>
    </location>
</feature>
<dbReference type="Proteomes" id="UP001157125">
    <property type="component" value="Unassembled WGS sequence"/>
</dbReference>
<dbReference type="SUPFAM" id="SSF51905">
    <property type="entry name" value="FAD/NAD(P)-binding domain"/>
    <property type="match status" value="1"/>
</dbReference>
<dbReference type="PANTHER" id="PTHR43734:SF1">
    <property type="entry name" value="PHYTOENE DESATURASE"/>
    <property type="match status" value="1"/>
</dbReference>
<dbReference type="InterPro" id="IPR002937">
    <property type="entry name" value="Amino_oxidase"/>
</dbReference>
<evidence type="ECO:0000313" key="2">
    <source>
        <dbReference type="EMBL" id="GMA35698.1"/>
    </source>
</evidence>
<comment type="caution">
    <text evidence="2">The sequence shown here is derived from an EMBL/GenBank/DDBJ whole genome shotgun (WGS) entry which is preliminary data.</text>
</comment>
<keyword evidence="3" id="KW-1185">Reference proteome</keyword>
<sequence length="192" mass="19899">MDDLTVPHPASIYVSRTSATDPSTAPDGHENLAMLVPFPADPALGATAASRAALDQHIARYLDQVGRWAGIDRLRERTSVKKVLTPHHFATELGAWRGGALGLEHSLAQSAMFRPSNVSAKVPNLLFAGSSTAPGIGVPICLISAELVAKRLLGDTGASPLPAPLPAGYLARSKRADGLGALARSLATGEAP</sequence>
<proteinExistence type="predicted"/>
<accession>A0ABQ6IF00</accession>
<dbReference type="RefSeq" id="WP_348523540.1">
    <property type="nucleotide sequence ID" value="NZ_BSUN01000001.1"/>
</dbReference>
<evidence type="ECO:0000313" key="3">
    <source>
        <dbReference type="Proteomes" id="UP001157125"/>
    </source>
</evidence>
<name>A0ABQ6IF00_9MICO</name>
<organism evidence="2 3">
    <name type="scientific">Demequina litorisediminis</name>
    <dbReference type="NCBI Taxonomy" id="1849022"/>
    <lineage>
        <taxon>Bacteria</taxon>
        <taxon>Bacillati</taxon>
        <taxon>Actinomycetota</taxon>
        <taxon>Actinomycetes</taxon>
        <taxon>Micrococcales</taxon>
        <taxon>Demequinaceae</taxon>
        <taxon>Demequina</taxon>
    </lineage>
</organism>
<gene>
    <name evidence="2" type="ORF">GCM10025876_19020</name>
</gene>
<reference evidence="3" key="1">
    <citation type="journal article" date="2019" name="Int. J. Syst. Evol. Microbiol.">
        <title>The Global Catalogue of Microorganisms (GCM) 10K type strain sequencing project: providing services to taxonomists for standard genome sequencing and annotation.</title>
        <authorList>
            <consortium name="The Broad Institute Genomics Platform"/>
            <consortium name="The Broad Institute Genome Sequencing Center for Infectious Disease"/>
            <person name="Wu L."/>
            <person name="Ma J."/>
        </authorList>
    </citation>
    <scope>NUCLEOTIDE SEQUENCE [LARGE SCALE GENOMIC DNA]</scope>
    <source>
        <strain evidence="3">NBRC 112299</strain>
    </source>
</reference>
<dbReference type="InterPro" id="IPR036188">
    <property type="entry name" value="FAD/NAD-bd_sf"/>
</dbReference>
<protein>
    <recommendedName>
        <fullName evidence="1">Amine oxidase domain-containing protein</fullName>
    </recommendedName>
</protein>
<dbReference type="EMBL" id="BSUN01000001">
    <property type="protein sequence ID" value="GMA35698.1"/>
    <property type="molecule type" value="Genomic_DNA"/>
</dbReference>